<keyword evidence="3" id="KW-1185">Reference proteome</keyword>
<protein>
    <submittedName>
        <fullName evidence="2">FAD-dependent oxidoreductase</fullName>
    </submittedName>
</protein>
<gene>
    <name evidence="2" type="ORF">GCM10007913_29470</name>
</gene>
<dbReference type="Gene3D" id="3.50.50.60">
    <property type="entry name" value="FAD/NAD(P)-binding domain"/>
    <property type="match status" value="1"/>
</dbReference>
<dbReference type="Proteomes" id="UP001161406">
    <property type="component" value="Unassembled WGS sequence"/>
</dbReference>
<dbReference type="InterPro" id="IPR038732">
    <property type="entry name" value="HpyO/CreE_NAD-binding"/>
</dbReference>
<comment type="caution">
    <text evidence="2">The sequence shown here is derived from an EMBL/GenBank/DDBJ whole genome shotgun (WGS) entry which is preliminary data.</text>
</comment>
<accession>A0ABQ5UGX0</accession>
<evidence type="ECO:0000313" key="3">
    <source>
        <dbReference type="Proteomes" id="UP001161406"/>
    </source>
</evidence>
<dbReference type="EMBL" id="BSNG01000001">
    <property type="protein sequence ID" value="GLQ11015.1"/>
    <property type="molecule type" value="Genomic_DNA"/>
</dbReference>
<dbReference type="RefSeq" id="WP_284392128.1">
    <property type="nucleotide sequence ID" value="NZ_BSNG01000001.1"/>
</dbReference>
<reference evidence="2" key="1">
    <citation type="journal article" date="2014" name="Int. J. Syst. Evol. Microbiol.">
        <title>Complete genome of a new Firmicutes species belonging to the dominant human colonic microbiota ('Ruminococcus bicirculans') reveals two chromosomes and a selective capacity to utilize plant glucans.</title>
        <authorList>
            <consortium name="NISC Comparative Sequencing Program"/>
            <person name="Wegmann U."/>
            <person name="Louis P."/>
            <person name="Goesmann A."/>
            <person name="Henrissat B."/>
            <person name="Duncan S.H."/>
            <person name="Flint H.J."/>
        </authorList>
    </citation>
    <scope>NUCLEOTIDE SEQUENCE</scope>
    <source>
        <strain evidence="2">NBRC 103855</strain>
    </source>
</reference>
<dbReference type="PANTHER" id="PTHR40254">
    <property type="entry name" value="BLR0577 PROTEIN"/>
    <property type="match status" value="1"/>
</dbReference>
<organism evidence="2 3">
    <name type="scientific">Devosia yakushimensis</name>
    <dbReference type="NCBI Taxonomy" id="470028"/>
    <lineage>
        <taxon>Bacteria</taxon>
        <taxon>Pseudomonadati</taxon>
        <taxon>Pseudomonadota</taxon>
        <taxon>Alphaproteobacteria</taxon>
        <taxon>Hyphomicrobiales</taxon>
        <taxon>Devosiaceae</taxon>
        <taxon>Devosia</taxon>
    </lineage>
</organism>
<dbReference type="PANTHER" id="PTHR40254:SF1">
    <property type="entry name" value="BLR0577 PROTEIN"/>
    <property type="match status" value="1"/>
</dbReference>
<evidence type="ECO:0000313" key="2">
    <source>
        <dbReference type="EMBL" id="GLQ11015.1"/>
    </source>
</evidence>
<evidence type="ECO:0000259" key="1">
    <source>
        <dbReference type="Pfam" id="PF13454"/>
    </source>
</evidence>
<reference evidence="2" key="2">
    <citation type="submission" date="2023-01" db="EMBL/GenBank/DDBJ databases">
        <title>Draft genome sequence of Devosia yakushimensis strain NBRC 103855.</title>
        <authorList>
            <person name="Sun Q."/>
            <person name="Mori K."/>
        </authorList>
    </citation>
    <scope>NUCLEOTIDE SEQUENCE</scope>
    <source>
        <strain evidence="2">NBRC 103855</strain>
    </source>
</reference>
<feature type="domain" description="FAD-dependent urate hydroxylase HpyO/Asp monooxygenase CreE-like FAD/NAD(P)-binding" evidence="1">
    <location>
        <begin position="13"/>
        <end position="159"/>
    </location>
</feature>
<proteinExistence type="predicted"/>
<dbReference type="SUPFAM" id="SSF51905">
    <property type="entry name" value="FAD/NAD(P)-binding domain"/>
    <property type="match status" value="1"/>
</dbReference>
<dbReference type="InterPro" id="IPR036188">
    <property type="entry name" value="FAD/NAD-bd_sf"/>
</dbReference>
<sequence length="450" mass="49679">MSNHLNGRPSVTIIGGGASGVLLAAHLLRDPETDIRVTLVERRGEFGQGVAYSASQRDHKVNVPARGMSAFADDPEHFWRWLQTRGYPAARGSWVFVPRRLYGAYLEDVLRQAGQSKLGRLIVLSEEVVAVHEGKNGVETVLANGTSLISRTAVLAVGHETQPARGKGIAVRVGSDRDTPLDPDAAVIILGSGLSMVDAWLSLADADHQGTITVVSRNGLLPKGHRELAPISMDAADVPFGSGLPYFLRWFRELADDIERQGGDWRSLVDGLRPYNQRIWQSWSTHTRRQFLRHLRPWWNIHRHRLPPELHERMDRAVARGQVQLVAGEFLDLERRGNGVRAYVRPRGTKQRQAMDVARVYDCGGVSVDVSASSNPVVRDLVANGLARPDVLHIGLDVDEHCAVVDADGRPSRHLLAVGPLTRGRFFEIEAVPDIRVQCAGIARQILAQH</sequence>
<name>A0ABQ5UGX0_9HYPH</name>
<dbReference type="InterPro" id="IPR052189">
    <property type="entry name" value="L-asp_N-monooxygenase_NS-form"/>
</dbReference>
<dbReference type="Pfam" id="PF13454">
    <property type="entry name" value="NAD_binding_9"/>
    <property type="match status" value="1"/>
</dbReference>